<name>A0A7X9XTD5_9CORY</name>
<protein>
    <submittedName>
        <fullName evidence="3">HNH endonuclease</fullName>
    </submittedName>
</protein>
<keyword evidence="3" id="KW-0540">Nuclease</keyword>
<proteinExistence type="predicted"/>
<feature type="region of interest" description="Disordered" evidence="1">
    <location>
        <begin position="306"/>
        <end position="325"/>
    </location>
</feature>
<reference evidence="3 4" key="1">
    <citation type="submission" date="2020-04" db="EMBL/GenBank/DDBJ databases">
        <authorList>
            <person name="Hitch T.C.A."/>
            <person name="Wylensek D."/>
            <person name="Clavel T."/>
        </authorList>
    </citation>
    <scope>NUCLEOTIDE SEQUENCE [LARGE SCALE GENOMIC DNA]</scope>
    <source>
        <strain evidence="3 4">BL-383-APC-2I</strain>
    </source>
</reference>
<feature type="region of interest" description="Disordered" evidence="1">
    <location>
        <begin position="120"/>
        <end position="163"/>
    </location>
</feature>
<feature type="compositionally biased region" description="Basic and acidic residues" evidence="1">
    <location>
        <begin position="429"/>
        <end position="439"/>
    </location>
</feature>
<accession>A0A7X9XTD5</accession>
<dbReference type="CDD" id="cd00085">
    <property type="entry name" value="HNHc"/>
    <property type="match status" value="1"/>
</dbReference>
<feature type="compositionally biased region" description="Gly residues" evidence="1">
    <location>
        <begin position="306"/>
        <end position="319"/>
    </location>
</feature>
<dbReference type="InterPro" id="IPR003870">
    <property type="entry name" value="DUF222"/>
</dbReference>
<keyword evidence="3" id="KW-0255">Endonuclease</keyword>
<sequence>MESPEDFDMGAGPDGLRLAVVTLVHEVDAAVEQLMDLPIGQVGAADGHVDDVGAMEKGLAVLRAAARKMDFVFAEFADAVVVNQLHKRDGGRATARTYLKRLFDLTDTESRQLLLYRDTLYPEPDPEPPPDAGPEETAAKAEQHERRSAVGRRLATSARKGNFPVGRATQMGEVIDGFRGQETGLMEEVAEAIADNVDSTPAGLFRSMCTGEARSRLEKRKSPTKAGTSQARLTVRAPDVNGLCKLDAMLPAPTAAVLNALLHLNAGPGAFLELPEGVNDPRTLTQRRVHALHHVLLSVLQQSAGGVGGAAGEGPGGSEMRGNPEDEGRGLLRWLRTESTWWDPDRCPFVADLYSGRAKPLARANPAVASIVVSIRASDLDGELRILAPDGARPDGAPPDGSTGDGGHFDGSAPDGAPPDGTSPDGVESDWRGPADVRSEAPAQEGTTSGTSASEGPPNEEGGSRCGRGFRRFPTNTGIDLTLPELAALGAHKYAWLALLDDITGRPLDLGRSRRTADLWQRILLLAAETVCTYPGCEQPADACQTHHIDAWLFGGLTDMGNCTLRCPEHHRENDDADVGDASGRATHPRETGRVGHVKPGQSPEFNDSPAARRSPGWSDTWWATYQSEQREMTSTSGYW</sequence>
<gene>
    <name evidence="3" type="ORF">HF852_07335</name>
</gene>
<feature type="region of interest" description="Disordered" evidence="1">
    <location>
        <begin position="387"/>
        <end position="471"/>
    </location>
</feature>
<feature type="compositionally biased region" description="Basic and acidic residues" evidence="1">
    <location>
        <begin position="137"/>
        <end position="148"/>
    </location>
</feature>
<dbReference type="Pfam" id="PF02720">
    <property type="entry name" value="DUF222"/>
    <property type="match status" value="1"/>
</dbReference>
<dbReference type="SMART" id="SM00507">
    <property type="entry name" value="HNHc"/>
    <property type="match status" value="1"/>
</dbReference>
<feature type="domain" description="HNH nuclease" evidence="2">
    <location>
        <begin position="520"/>
        <end position="572"/>
    </location>
</feature>
<evidence type="ECO:0000313" key="3">
    <source>
        <dbReference type="EMBL" id="NMF09408.1"/>
    </source>
</evidence>
<feature type="region of interest" description="Disordered" evidence="1">
    <location>
        <begin position="573"/>
        <end position="618"/>
    </location>
</feature>
<dbReference type="RefSeq" id="WP_168937824.1">
    <property type="nucleotide sequence ID" value="NZ_JABAGA010000003.1"/>
</dbReference>
<organism evidence="3 4">
    <name type="scientific">Corynebacterium xerosis</name>
    <dbReference type="NCBI Taxonomy" id="1725"/>
    <lineage>
        <taxon>Bacteria</taxon>
        <taxon>Bacillati</taxon>
        <taxon>Actinomycetota</taxon>
        <taxon>Actinomycetes</taxon>
        <taxon>Mycobacteriales</taxon>
        <taxon>Corynebacteriaceae</taxon>
        <taxon>Corynebacterium</taxon>
    </lineage>
</organism>
<evidence type="ECO:0000256" key="1">
    <source>
        <dbReference type="SAM" id="MobiDB-lite"/>
    </source>
</evidence>
<dbReference type="AlphaFoldDB" id="A0A7X9XTD5"/>
<evidence type="ECO:0000313" key="4">
    <source>
        <dbReference type="Proteomes" id="UP000589552"/>
    </source>
</evidence>
<dbReference type="EMBL" id="JABAGA010000003">
    <property type="protein sequence ID" value="NMF09408.1"/>
    <property type="molecule type" value="Genomic_DNA"/>
</dbReference>
<keyword evidence="3" id="KW-0378">Hydrolase</keyword>
<feature type="compositionally biased region" description="Low complexity" evidence="1">
    <location>
        <begin position="388"/>
        <end position="401"/>
    </location>
</feature>
<evidence type="ECO:0000259" key="2">
    <source>
        <dbReference type="SMART" id="SM00507"/>
    </source>
</evidence>
<dbReference type="Proteomes" id="UP000589552">
    <property type="component" value="Unassembled WGS sequence"/>
</dbReference>
<comment type="caution">
    <text evidence="3">The sequence shown here is derived from an EMBL/GenBank/DDBJ whole genome shotgun (WGS) entry which is preliminary data.</text>
</comment>
<dbReference type="InterPro" id="IPR003615">
    <property type="entry name" value="HNH_nuc"/>
</dbReference>
<feature type="compositionally biased region" description="Polar residues" evidence="1">
    <location>
        <begin position="445"/>
        <end position="454"/>
    </location>
</feature>
<dbReference type="GO" id="GO:0004519">
    <property type="term" value="F:endonuclease activity"/>
    <property type="evidence" value="ECO:0007669"/>
    <property type="project" value="UniProtKB-KW"/>
</dbReference>